<dbReference type="EMBL" id="CAXKWB010044867">
    <property type="protein sequence ID" value="CAL4161549.1"/>
    <property type="molecule type" value="Genomic_DNA"/>
</dbReference>
<evidence type="ECO:0000256" key="2">
    <source>
        <dbReference type="PROSITE-ProRule" id="PRU00042"/>
    </source>
</evidence>
<evidence type="ECO:0000256" key="1">
    <source>
        <dbReference type="ARBA" id="ARBA00023242"/>
    </source>
</evidence>
<name>A0AAV2S6Z8_MEGNR</name>
<dbReference type="SMART" id="SM00355">
    <property type="entry name" value="ZnF_C2H2"/>
    <property type="match status" value="2"/>
</dbReference>
<dbReference type="GO" id="GO:0005634">
    <property type="term" value="C:nucleus"/>
    <property type="evidence" value="ECO:0007669"/>
    <property type="project" value="TreeGrafter"/>
</dbReference>
<dbReference type="PANTHER" id="PTHR23110:SF94">
    <property type="entry name" value="ZINC FINGER PROTEIN CHINMO"/>
    <property type="match status" value="1"/>
</dbReference>
<dbReference type="Gene3D" id="3.30.160.60">
    <property type="entry name" value="Classic Zinc Finger"/>
    <property type="match status" value="1"/>
</dbReference>
<dbReference type="AlphaFoldDB" id="A0AAV2S6Z8"/>
<dbReference type="InterPro" id="IPR011333">
    <property type="entry name" value="SKP1/BTB/POZ_sf"/>
</dbReference>
<dbReference type="SUPFAM" id="SSF57667">
    <property type="entry name" value="beta-beta-alpha zinc fingers"/>
    <property type="match status" value="1"/>
</dbReference>
<dbReference type="GO" id="GO:0048513">
    <property type="term" value="P:animal organ development"/>
    <property type="evidence" value="ECO:0007669"/>
    <property type="project" value="UniProtKB-ARBA"/>
</dbReference>
<feature type="domain" description="C2H2-type" evidence="5">
    <location>
        <begin position="228"/>
        <end position="250"/>
    </location>
</feature>
<dbReference type="GO" id="GO:0003006">
    <property type="term" value="P:developmental process involved in reproduction"/>
    <property type="evidence" value="ECO:0007669"/>
    <property type="project" value="UniProtKB-ARBA"/>
</dbReference>
<dbReference type="SMART" id="SM00225">
    <property type="entry name" value="BTB"/>
    <property type="match status" value="1"/>
</dbReference>
<keyword evidence="2" id="KW-0863">Zinc-finger</keyword>
<feature type="region of interest" description="Disordered" evidence="3">
    <location>
        <begin position="136"/>
        <end position="164"/>
    </location>
</feature>
<dbReference type="GO" id="GO:0008270">
    <property type="term" value="F:zinc ion binding"/>
    <property type="evidence" value="ECO:0007669"/>
    <property type="project" value="UniProtKB-KW"/>
</dbReference>
<evidence type="ECO:0000313" key="7">
    <source>
        <dbReference type="Proteomes" id="UP001497623"/>
    </source>
</evidence>
<dbReference type="PROSITE" id="PS50097">
    <property type="entry name" value="BTB"/>
    <property type="match status" value="1"/>
</dbReference>
<proteinExistence type="predicted"/>
<dbReference type="PANTHER" id="PTHR23110">
    <property type="entry name" value="BTB DOMAIN TRANSCRIPTION FACTOR"/>
    <property type="match status" value="1"/>
</dbReference>
<feature type="domain" description="BTB" evidence="4">
    <location>
        <begin position="30"/>
        <end position="100"/>
    </location>
</feature>
<dbReference type="InterPro" id="IPR013087">
    <property type="entry name" value="Znf_C2H2_type"/>
</dbReference>
<reference evidence="6 7" key="1">
    <citation type="submission" date="2024-05" db="EMBL/GenBank/DDBJ databases">
        <authorList>
            <person name="Wallberg A."/>
        </authorList>
    </citation>
    <scope>NUCLEOTIDE SEQUENCE [LARGE SCALE GENOMIC DNA]</scope>
</reference>
<dbReference type="Gene3D" id="3.30.710.10">
    <property type="entry name" value="Potassium Channel Kv1.1, Chain A"/>
    <property type="match status" value="1"/>
</dbReference>
<dbReference type="GO" id="GO:0006357">
    <property type="term" value="P:regulation of transcription by RNA polymerase II"/>
    <property type="evidence" value="ECO:0007669"/>
    <property type="project" value="TreeGrafter"/>
</dbReference>
<keyword evidence="7" id="KW-1185">Reference proteome</keyword>
<evidence type="ECO:0000259" key="4">
    <source>
        <dbReference type="PROSITE" id="PS50097"/>
    </source>
</evidence>
<dbReference type="InterPro" id="IPR051095">
    <property type="entry name" value="Dros_DevTransReg"/>
</dbReference>
<evidence type="ECO:0000256" key="3">
    <source>
        <dbReference type="SAM" id="MobiDB-lite"/>
    </source>
</evidence>
<dbReference type="PROSITE" id="PS00028">
    <property type="entry name" value="ZINC_FINGER_C2H2_1"/>
    <property type="match status" value="1"/>
</dbReference>
<dbReference type="Proteomes" id="UP001497623">
    <property type="component" value="Unassembled WGS sequence"/>
</dbReference>
<evidence type="ECO:0000313" key="6">
    <source>
        <dbReference type="EMBL" id="CAL4161549.1"/>
    </source>
</evidence>
<keyword evidence="2" id="KW-0862">Zinc</keyword>
<accession>A0AAV2S6Z8</accession>
<comment type="caution">
    <text evidence="6">The sequence shown here is derived from an EMBL/GenBank/DDBJ whole genome shotgun (WGS) entry which is preliminary data.</text>
</comment>
<dbReference type="PROSITE" id="PS50157">
    <property type="entry name" value="ZINC_FINGER_C2H2_2"/>
    <property type="match status" value="1"/>
</dbReference>
<protein>
    <submittedName>
        <fullName evidence="6">Uncharacterized protein</fullName>
    </submittedName>
</protein>
<sequence>MCDDYLIKWGYHQQTIIEALVTFKNSETFCDAQIICNGGVFNVHKLILSACSDYLHQIFENATASFPGISLTVIVLQEVSYKQMEYLLEFIYKGQVDICENDIDAFMNTARYLDIKGLSAPDGYEDSIHDDNVKVKDEPDEDQGLEKSNFSISFGTDEPDEENLSLKKETPKRVKQHEKNMNKSPLGNVDFFNTFCSIDTKRDMLIKKVMEEASSTWIKLFKSSVEGVACPFCHKEFTNKTNFKIHYKSHKKIPYICPRCPYLSESRHSLNLHLHQCTWRPIDTIKDEQTRLTNSMPDDNINKQVLKLNSKGLFYLGEKGDSKTSTTKTFQNVSEKQKMDCIKMELEYVSDNKIPRTTPRSKNYRVVKRKVKLEHVSDGTTKDLRKKVRAIKESTKMESIYPN</sequence>
<keyword evidence="2" id="KW-0479">Metal-binding</keyword>
<dbReference type="GO" id="GO:0048666">
    <property type="term" value="P:neuron development"/>
    <property type="evidence" value="ECO:0007669"/>
    <property type="project" value="UniProtKB-ARBA"/>
</dbReference>
<evidence type="ECO:0000259" key="5">
    <source>
        <dbReference type="PROSITE" id="PS50157"/>
    </source>
</evidence>
<organism evidence="6 7">
    <name type="scientific">Meganyctiphanes norvegica</name>
    <name type="common">Northern krill</name>
    <name type="synonym">Thysanopoda norvegica</name>
    <dbReference type="NCBI Taxonomy" id="48144"/>
    <lineage>
        <taxon>Eukaryota</taxon>
        <taxon>Metazoa</taxon>
        <taxon>Ecdysozoa</taxon>
        <taxon>Arthropoda</taxon>
        <taxon>Crustacea</taxon>
        <taxon>Multicrustacea</taxon>
        <taxon>Malacostraca</taxon>
        <taxon>Eumalacostraca</taxon>
        <taxon>Eucarida</taxon>
        <taxon>Euphausiacea</taxon>
        <taxon>Euphausiidae</taxon>
        <taxon>Meganyctiphanes</taxon>
    </lineage>
</organism>
<dbReference type="SUPFAM" id="SSF54695">
    <property type="entry name" value="POZ domain"/>
    <property type="match status" value="1"/>
</dbReference>
<dbReference type="InterPro" id="IPR036236">
    <property type="entry name" value="Znf_C2H2_sf"/>
</dbReference>
<gene>
    <name evidence="6" type="ORF">MNOR_LOCUS32651</name>
</gene>
<dbReference type="CDD" id="cd18315">
    <property type="entry name" value="BTB_POZ_BAB-like"/>
    <property type="match status" value="1"/>
</dbReference>
<keyword evidence="1" id="KW-0539">Nucleus</keyword>
<dbReference type="Pfam" id="PF00651">
    <property type="entry name" value="BTB"/>
    <property type="match status" value="1"/>
</dbReference>
<dbReference type="InterPro" id="IPR000210">
    <property type="entry name" value="BTB/POZ_dom"/>
</dbReference>